<dbReference type="InterPro" id="IPR012944">
    <property type="entry name" value="SusD_RagB_dom"/>
</dbReference>
<evidence type="ECO:0000256" key="3">
    <source>
        <dbReference type="ARBA" id="ARBA00022729"/>
    </source>
</evidence>
<evidence type="ECO:0000256" key="2">
    <source>
        <dbReference type="ARBA" id="ARBA00006275"/>
    </source>
</evidence>
<name>A0A6V6YLX1_9FLAO</name>
<keyword evidence="5" id="KW-0998">Cell outer membrane</keyword>
<feature type="domain" description="RagB/SusD" evidence="7">
    <location>
        <begin position="346"/>
        <end position="441"/>
    </location>
</feature>
<evidence type="ECO:0000259" key="7">
    <source>
        <dbReference type="Pfam" id="PF07980"/>
    </source>
</evidence>
<dbReference type="GO" id="GO:0009279">
    <property type="term" value="C:cell outer membrane"/>
    <property type="evidence" value="ECO:0007669"/>
    <property type="project" value="UniProtKB-SubCell"/>
</dbReference>
<organism evidence="9 10">
    <name type="scientific">Flavobacterium salmonis</name>
    <dbReference type="NCBI Taxonomy" id="2654844"/>
    <lineage>
        <taxon>Bacteria</taxon>
        <taxon>Pseudomonadati</taxon>
        <taxon>Bacteroidota</taxon>
        <taxon>Flavobacteriia</taxon>
        <taxon>Flavobacteriales</taxon>
        <taxon>Flavobacteriaceae</taxon>
        <taxon>Flavobacterium</taxon>
    </lineage>
</organism>
<dbReference type="EMBL" id="CAIJDP010000044">
    <property type="protein sequence ID" value="CAD0000480.1"/>
    <property type="molecule type" value="Genomic_DNA"/>
</dbReference>
<keyword evidence="10" id="KW-1185">Reference proteome</keyword>
<feature type="repeat" description="TPR" evidence="6">
    <location>
        <begin position="220"/>
        <end position="253"/>
    </location>
</feature>
<proteinExistence type="inferred from homology"/>
<dbReference type="InterPro" id="IPR019734">
    <property type="entry name" value="TPR_rpt"/>
</dbReference>
<dbReference type="InterPro" id="IPR033985">
    <property type="entry name" value="SusD-like_N"/>
</dbReference>
<dbReference type="AlphaFoldDB" id="A0A6V6YLX1"/>
<evidence type="ECO:0000256" key="1">
    <source>
        <dbReference type="ARBA" id="ARBA00004442"/>
    </source>
</evidence>
<protein>
    <submittedName>
        <fullName evidence="9">RagB/SusD family nutrient uptake outer membrane protein</fullName>
    </submittedName>
</protein>
<comment type="caution">
    <text evidence="9">The sequence shown here is derived from an EMBL/GenBank/DDBJ whole genome shotgun (WGS) entry which is preliminary data.</text>
</comment>
<evidence type="ECO:0000256" key="5">
    <source>
        <dbReference type="ARBA" id="ARBA00023237"/>
    </source>
</evidence>
<evidence type="ECO:0000313" key="9">
    <source>
        <dbReference type="EMBL" id="CAD0000480.1"/>
    </source>
</evidence>
<comment type="similarity">
    <text evidence="2">Belongs to the SusD family.</text>
</comment>
<evidence type="ECO:0000256" key="4">
    <source>
        <dbReference type="ARBA" id="ARBA00023136"/>
    </source>
</evidence>
<dbReference type="PROSITE" id="PS51257">
    <property type="entry name" value="PROKAR_LIPOPROTEIN"/>
    <property type="match status" value="1"/>
</dbReference>
<keyword evidence="3" id="KW-0732">Signal</keyword>
<gene>
    <name evidence="9" type="ORF">FLAT13_00041</name>
</gene>
<dbReference type="Pfam" id="PF14322">
    <property type="entry name" value="SusD-like_3"/>
    <property type="match status" value="1"/>
</dbReference>
<comment type="subcellular location">
    <subcellularLocation>
        <location evidence="1">Cell outer membrane</location>
    </subcellularLocation>
</comment>
<sequence length="465" mass="52479">MKKYLKYITIIALGTIVLSCDNYVDIKTEGRLIPEETENYRYLLNNSYAFDITYGAVDVTSDDISFQNEAQTTALGASDYYRPFTNFYKWSDVLYFDGERDYNMENMYSALYNANIVINEVMKSTNGTEAEKLAIKGEAQVHRAFIFLTLVNTFGKAYDAATSATDPGIVLFTTATVSDDIKRTSVQNAYDIILSDLNDAVNSGLKPINTGNNVAFPSRAAAYALLARTYLYMRNYPLALENAEKALAIQSTLNNLEDFEFNAFPTRRFDKELILSKWNGYTSFSYAPQILSLSNELINSFDTNDLRYVLFTQPSSNFNSEYTLGRTYAKEGLTGESRNAGPTVPEMMLIKAECLARAGSGNLAMAEINKLRQKRFRAGQYVAMTATDNKDALIKVLAERRRELMGSGGFRWFDLKRLNKEPEFAKTITHAFAGQTFTLAPNSDRYQMPFAPIYFEYAPNLQQNP</sequence>
<dbReference type="Proteomes" id="UP000530060">
    <property type="component" value="Unassembled WGS sequence"/>
</dbReference>
<dbReference type="Gene3D" id="1.25.40.390">
    <property type="match status" value="1"/>
</dbReference>
<evidence type="ECO:0000313" key="10">
    <source>
        <dbReference type="Proteomes" id="UP000530060"/>
    </source>
</evidence>
<feature type="domain" description="SusD-like N-terminal" evidence="8">
    <location>
        <begin position="103"/>
        <end position="231"/>
    </location>
</feature>
<evidence type="ECO:0000256" key="6">
    <source>
        <dbReference type="PROSITE-ProRule" id="PRU00339"/>
    </source>
</evidence>
<keyword evidence="6" id="KW-0802">TPR repeat</keyword>
<dbReference type="RefSeq" id="WP_180907479.1">
    <property type="nucleotide sequence ID" value="NZ_CAIJDP010000044.1"/>
</dbReference>
<dbReference type="PROSITE" id="PS50005">
    <property type="entry name" value="TPR"/>
    <property type="match status" value="1"/>
</dbReference>
<dbReference type="SUPFAM" id="SSF48452">
    <property type="entry name" value="TPR-like"/>
    <property type="match status" value="1"/>
</dbReference>
<accession>A0A6V6YLX1</accession>
<keyword evidence="4" id="KW-0472">Membrane</keyword>
<reference evidence="9 10" key="1">
    <citation type="submission" date="2020-06" db="EMBL/GenBank/DDBJ databases">
        <authorList>
            <person name="Criscuolo A."/>
        </authorList>
    </citation>
    <scope>NUCLEOTIDE SEQUENCE [LARGE SCALE GENOMIC DNA]</scope>
    <source>
        <strain evidence="10">CIP 111411</strain>
    </source>
</reference>
<dbReference type="Pfam" id="PF07980">
    <property type="entry name" value="SusD_RagB"/>
    <property type="match status" value="1"/>
</dbReference>
<evidence type="ECO:0000259" key="8">
    <source>
        <dbReference type="Pfam" id="PF14322"/>
    </source>
</evidence>
<dbReference type="InterPro" id="IPR011990">
    <property type="entry name" value="TPR-like_helical_dom_sf"/>
</dbReference>